<organism evidence="3 4">
    <name type="scientific">Brucella tritici</name>
    <dbReference type="NCBI Taxonomy" id="94626"/>
    <lineage>
        <taxon>Bacteria</taxon>
        <taxon>Pseudomonadati</taxon>
        <taxon>Pseudomonadota</taxon>
        <taxon>Alphaproteobacteria</taxon>
        <taxon>Hyphomicrobiales</taxon>
        <taxon>Brucellaceae</taxon>
        <taxon>Brucella/Ochrobactrum group</taxon>
        <taxon>Brucella</taxon>
    </lineage>
</organism>
<dbReference type="GO" id="GO:0016787">
    <property type="term" value="F:hydrolase activity"/>
    <property type="evidence" value="ECO:0007669"/>
    <property type="project" value="UniProtKB-KW"/>
</dbReference>
<sequence>MYEFRNWLHICVDVQRMFLEDTPWHVPWMERVLPQIEAVAGRHDARTVFTRFIPPRHADDVRGTWRDYYKKWSAMTGERLPAELLELPARLNRFVPPARVFDKAVYSPWTNGRLFRTFQAEAVETVVITGGETDVCVLATVMGAIDLGFRVVVLSDAICSGADETHDKIIDVLADRFSVQLTLMDTEHFLTTVPAA</sequence>
<dbReference type="SUPFAM" id="SSF52499">
    <property type="entry name" value="Isochorismatase-like hydrolases"/>
    <property type="match status" value="1"/>
</dbReference>
<dbReference type="InterPro" id="IPR000868">
    <property type="entry name" value="Isochorismatase-like_dom"/>
</dbReference>
<reference evidence="3 4" key="1">
    <citation type="submission" date="2019-09" db="EMBL/GenBank/DDBJ databases">
        <title>Taxonomic organization of the family Brucellaceae based on a phylogenomic approach.</title>
        <authorList>
            <person name="Leclercq S."/>
            <person name="Cloeckaert A."/>
            <person name="Zygmunt M.S."/>
        </authorList>
    </citation>
    <scope>NUCLEOTIDE SEQUENCE [LARGE SCALE GENOMIC DNA]</scope>
    <source>
        <strain evidence="3 4">TA93</strain>
    </source>
</reference>
<proteinExistence type="predicted"/>
<dbReference type="InterPro" id="IPR050272">
    <property type="entry name" value="Isochorismatase-like_hydrls"/>
</dbReference>
<dbReference type="InterPro" id="IPR036380">
    <property type="entry name" value="Isochorismatase-like_sf"/>
</dbReference>
<comment type="caution">
    <text evidence="3">The sequence shown here is derived from an EMBL/GenBank/DDBJ whole genome shotgun (WGS) entry which is preliminary data.</text>
</comment>
<gene>
    <name evidence="3" type="ORF">F9K94_22565</name>
</gene>
<accession>A0A7V7VQB6</accession>
<protein>
    <submittedName>
        <fullName evidence="3">Cysteine hydrolase</fullName>
    </submittedName>
</protein>
<keyword evidence="1 3" id="KW-0378">Hydrolase</keyword>
<dbReference type="RefSeq" id="WP_151648774.1">
    <property type="nucleotide sequence ID" value="NZ_WBVY01000009.1"/>
</dbReference>
<name>A0A7V7VQB6_9HYPH</name>
<dbReference type="Pfam" id="PF00857">
    <property type="entry name" value="Isochorismatase"/>
    <property type="match status" value="1"/>
</dbReference>
<evidence type="ECO:0000256" key="1">
    <source>
        <dbReference type="ARBA" id="ARBA00022801"/>
    </source>
</evidence>
<dbReference type="CDD" id="cd00431">
    <property type="entry name" value="cysteine_hydrolases"/>
    <property type="match status" value="1"/>
</dbReference>
<feature type="domain" description="Isochorismatase-like" evidence="2">
    <location>
        <begin position="9"/>
        <end position="182"/>
    </location>
</feature>
<dbReference type="Gene3D" id="3.40.50.850">
    <property type="entry name" value="Isochorismatase-like"/>
    <property type="match status" value="1"/>
</dbReference>
<dbReference type="AlphaFoldDB" id="A0A7V7VQB6"/>
<evidence type="ECO:0000313" key="3">
    <source>
        <dbReference type="EMBL" id="KAB2654854.1"/>
    </source>
</evidence>
<dbReference type="PANTHER" id="PTHR43540">
    <property type="entry name" value="PEROXYUREIDOACRYLATE/UREIDOACRYLATE AMIDOHYDROLASE-RELATED"/>
    <property type="match status" value="1"/>
</dbReference>
<dbReference type="PANTHER" id="PTHR43540:SF6">
    <property type="entry name" value="ISOCHORISMATASE-LIKE DOMAIN-CONTAINING PROTEIN"/>
    <property type="match status" value="1"/>
</dbReference>
<dbReference type="EMBL" id="WBVY01000009">
    <property type="protein sequence ID" value="KAB2654854.1"/>
    <property type="molecule type" value="Genomic_DNA"/>
</dbReference>
<dbReference type="Proteomes" id="UP000460650">
    <property type="component" value="Unassembled WGS sequence"/>
</dbReference>
<evidence type="ECO:0000313" key="4">
    <source>
        <dbReference type="Proteomes" id="UP000460650"/>
    </source>
</evidence>
<evidence type="ECO:0000259" key="2">
    <source>
        <dbReference type="Pfam" id="PF00857"/>
    </source>
</evidence>